<sequence>MGRLQIKLMKPAVEEEGILKPLDHRHQQHNDRANLEINDFQNDYYNHYYNDENDGGGGCKSLSLSQAVAACCGGAGDWDAAAGGDDDRSPEEDDDEAIDRVMFWESQEALLQEVLERHSSASLKLRQEVGRIIGLAKKTDFCNCMNITTKTTKSTQEGCTSCLRNKVVDMLLERGFNATLCTSQWKNTKKFPGGKHEYVELMASTSARKKRIPYVVELEFKAQFEIAKPCGEYRRMVSLLPEYYIGKADYLNAIVRILCEAAKTSMKEQKIHMGPWRKRSFMQMKWSSSSQKTISQQLEDALASKKLNSTIQHSSAVPAVEVI</sequence>
<dbReference type="Pfam" id="PF04720">
    <property type="entry name" value="PDDEXK_6"/>
    <property type="match status" value="1"/>
</dbReference>
<name>A0AAV2GHW4_9ROSI</name>
<organism evidence="1 2">
    <name type="scientific">Linum trigynum</name>
    <dbReference type="NCBI Taxonomy" id="586398"/>
    <lineage>
        <taxon>Eukaryota</taxon>
        <taxon>Viridiplantae</taxon>
        <taxon>Streptophyta</taxon>
        <taxon>Embryophyta</taxon>
        <taxon>Tracheophyta</taxon>
        <taxon>Spermatophyta</taxon>
        <taxon>Magnoliopsida</taxon>
        <taxon>eudicotyledons</taxon>
        <taxon>Gunneridae</taxon>
        <taxon>Pentapetalae</taxon>
        <taxon>rosids</taxon>
        <taxon>fabids</taxon>
        <taxon>Malpighiales</taxon>
        <taxon>Linaceae</taxon>
        <taxon>Linum</taxon>
    </lineage>
</organism>
<dbReference type="AlphaFoldDB" id="A0AAV2GHW4"/>
<dbReference type="InterPro" id="IPR006502">
    <property type="entry name" value="PDDEXK-like"/>
</dbReference>
<proteinExistence type="predicted"/>
<dbReference type="PANTHER" id="PTHR31579:SF49">
    <property type="entry name" value="DUF506 FAMILY PROTEIN"/>
    <property type="match status" value="1"/>
</dbReference>
<protein>
    <recommendedName>
        <fullName evidence="3">Plant-specific domain TIGR01615 family protein</fullName>
    </recommendedName>
</protein>
<gene>
    <name evidence="1" type="ORF">LTRI10_LOCUS49320</name>
</gene>
<dbReference type="PANTHER" id="PTHR31579">
    <property type="entry name" value="OS03G0796600 PROTEIN"/>
    <property type="match status" value="1"/>
</dbReference>
<dbReference type="EMBL" id="OZ034822">
    <property type="protein sequence ID" value="CAL1409857.1"/>
    <property type="molecule type" value="Genomic_DNA"/>
</dbReference>
<keyword evidence="2" id="KW-1185">Reference proteome</keyword>
<accession>A0AAV2GHW4</accession>
<evidence type="ECO:0008006" key="3">
    <source>
        <dbReference type="Google" id="ProtNLM"/>
    </source>
</evidence>
<dbReference type="NCBIfam" id="TIGR01615">
    <property type="entry name" value="A_thal_3542"/>
    <property type="match status" value="1"/>
</dbReference>
<dbReference type="Proteomes" id="UP001497516">
    <property type="component" value="Chromosome 9"/>
</dbReference>
<evidence type="ECO:0000313" key="1">
    <source>
        <dbReference type="EMBL" id="CAL1409857.1"/>
    </source>
</evidence>
<reference evidence="1 2" key="1">
    <citation type="submission" date="2024-04" db="EMBL/GenBank/DDBJ databases">
        <authorList>
            <person name="Fracassetti M."/>
        </authorList>
    </citation>
    <scope>NUCLEOTIDE SEQUENCE [LARGE SCALE GENOMIC DNA]</scope>
</reference>
<evidence type="ECO:0000313" key="2">
    <source>
        <dbReference type="Proteomes" id="UP001497516"/>
    </source>
</evidence>